<gene>
    <name evidence="1" type="ORF">EVAR_33557_1</name>
</gene>
<protein>
    <submittedName>
        <fullName evidence="1">Uncharacterized protein</fullName>
    </submittedName>
</protein>
<name>A0A4C1VIM1_EUMVA</name>
<comment type="caution">
    <text evidence="1">The sequence shown here is derived from an EMBL/GenBank/DDBJ whole genome shotgun (WGS) entry which is preliminary data.</text>
</comment>
<evidence type="ECO:0000313" key="2">
    <source>
        <dbReference type="Proteomes" id="UP000299102"/>
    </source>
</evidence>
<dbReference type="AlphaFoldDB" id="A0A4C1VIM1"/>
<reference evidence="1 2" key="1">
    <citation type="journal article" date="2019" name="Commun. Biol.">
        <title>The bagworm genome reveals a unique fibroin gene that provides high tensile strength.</title>
        <authorList>
            <person name="Kono N."/>
            <person name="Nakamura H."/>
            <person name="Ohtoshi R."/>
            <person name="Tomita M."/>
            <person name="Numata K."/>
            <person name="Arakawa K."/>
        </authorList>
    </citation>
    <scope>NUCLEOTIDE SEQUENCE [LARGE SCALE GENOMIC DNA]</scope>
</reference>
<organism evidence="1 2">
    <name type="scientific">Eumeta variegata</name>
    <name type="common">Bagworm moth</name>
    <name type="synonym">Eumeta japonica</name>
    <dbReference type="NCBI Taxonomy" id="151549"/>
    <lineage>
        <taxon>Eukaryota</taxon>
        <taxon>Metazoa</taxon>
        <taxon>Ecdysozoa</taxon>
        <taxon>Arthropoda</taxon>
        <taxon>Hexapoda</taxon>
        <taxon>Insecta</taxon>
        <taxon>Pterygota</taxon>
        <taxon>Neoptera</taxon>
        <taxon>Endopterygota</taxon>
        <taxon>Lepidoptera</taxon>
        <taxon>Glossata</taxon>
        <taxon>Ditrysia</taxon>
        <taxon>Tineoidea</taxon>
        <taxon>Psychidae</taxon>
        <taxon>Oiketicinae</taxon>
        <taxon>Eumeta</taxon>
    </lineage>
</organism>
<sequence length="76" mass="8354">MIVRYAGEECREETSKGCIHGPIARIYTDRELERPVCFSELLQSSSLSLVAALGLGELSDWPGPRSRGGLANNSRF</sequence>
<proteinExistence type="predicted"/>
<evidence type="ECO:0000313" key="1">
    <source>
        <dbReference type="EMBL" id="GBP38806.1"/>
    </source>
</evidence>
<keyword evidence="2" id="KW-1185">Reference proteome</keyword>
<dbReference type="Proteomes" id="UP000299102">
    <property type="component" value="Unassembled WGS sequence"/>
</dbReference>
<dbReference type="EMBL" id="BGZK01000354">
    <property type="protein sequence ID" value="GBP38806.1"/>
    <property type="molecule type" value="Genomic_DNA"/>
</dbReference>
<accession>A0A4C1VIM1</accession>